<dbReference type="Pfam" id="PF04784">
    <property type="entry name" value="DUF547"/>
    <property type="match status" value="1"/>
</dbReference>
<evidence type="ECO:0000313" key="4">
    <source>
        <dbReference type="Proteomes" id="UP000325122"/>
    </source>
</evidence>
<accession>A0A5M6ZG99</accession>
<evidence type="ECO:0000259" key="2">
    <source>
        <dbReference type="Pfam" id="PF04784"/>
    </source>
</evidence>
<dbReference type="EMBL" id="VWOJ01000002">
    <property type="protein sequence ID" value="KAA5803763.1"/>
    <property type="molecule type" value="Genomic_DNA"/>
</dbReference>
<keyword evidence="4" id="KW-1185">Reference proteome</keyword>
<dbReference type="Proteomes" id="UP000325122">
    <property type="component" value="Unassembled WGS sequence"/>
</dbReference>
<reference evidence="3 4" key="1">
    <citation type="submission" date="2019-09" db="EMBL/GenBank/DDBJ databases">
        <authorList>
            <person name="Kevbrin V."/>
            <person name="Grouzdev D.S."/>
        </authorList>
    </citation>
    <scope>NUCLEOTIDE SEQUENCE [LARGE SCALE GENOMIC DNA]</scope>
    <source>
        <strain evidence="3 4">G-192</strain>
    </source>
</reference>
<keyword evidence="1" id="KW-0732">Signal</keyword>
<feature type="chain" id="PRO_5024310758" evidence="1">
    <location>
        <begin position="30"/>
        <end position="388"/>
    </location>
</feature>
<evidence type="ECO:0000256" key="1">
    <source>
        <dbReference type="SAM" id="SignalP"/>
    </source>
</evidence>
<feature type="signal peptide" evidence="1">
    <location>
        <begin position="1"/>
        <end position="29"/>
    </location>
</feature>
<dbReference type="AlphaFoldDB" id="A0A5M6ZG99"/>
<feature type="domain" description="DUF547" evidence="2">
    <location>
        <begin position="129"/>
        <end position="239"/>
    </location>
</feature>
<comment type="caution">
    <text evidence="3">The sequence shown here is derived from an EMBL/GenBank/DDBJ whole genome shotgun (WGS) entry which is preliminary data.</text>
</comment>
<evidence type="ECO:0000313" key="3">
    <source>
        <dbReference type="EMBL" id="KAA5803763.1"/>
    </source>
</evidence>
<protein>
    <submittedName>
        <fullName evidence="3">DUF547 domain-containing protein</fullName>
    </submittedName>
</protein>
<dbReference type="RefSeq" id="WP_150023031.1">
    <property type="nucleotide sequence ID" value="NZ_VWOJ01000002.1"/>
</dbReference>
<gene>
    <name evidence="3" type="ORF">F1654_08165</name>
</gene>
<sequence>MPSSIRTVRRFAASVLAGCALAVSPAALAQPSGEFARFADADERSRVVIDYNVWTELLNGIVFDVGHSNRRPAMGRAQVTGSLLSPETNSRYRYENNRVVYHLMEDDHRELISAYRAELEALPSQTPLSGLSPNEQLAYWLNLHNVVVIDELAQRYPVRRLDTLRINGQPFHDAKLITIEGVPLSLNDIRLRIVGAGWDDPLVMYGFFSGAIGGPAVRNEAFTGARVWDQLRLNAREFVNALRGIDTNRRQTMISPLYGEHRDLFADWPMGLYAHLSSIAAAASDDLAPFEGEPAYINYDWAIADLTNGRMGCEGAINTSPVTVVSSGGSTSNAIDCRVLPVQARALVEVVVNRRLEFLRQGRLGQVTIRDVPTASERGDSEGDGESR</sequence>
<proteinExistence type="predicted"/>
<dbReference type="InterPro" id="IPR006869">
    <property type="entry name" value="DUF547"/>
</dbReference>
<name>A0A5M6ZG99_9PROT</name>
<organism evidence="3 4">
    <name type="scientific">Alkalicaulis satelles</name>
    <dbReference type="NCBI Taxonomy" id="2609175"/>
    <lineage>
        <taxon>Bacteria</taxon>
        <taxon>Pseudomonadati</taxon>
        <taxon>Pseudomonadota</taxon>
        <taxon>Alphaproteobacteria</taxon>
        <taxon>Maricaulales</taxon>
        <taxon>Maricaulaceae</taxon>
        <taxon>Alkalicaulis</taxon>
    </lineage>
</organism>